<evidence type="ECO:0000313" key="1">
    <source>
        <dbReference type="EMBL" id="MEB2584096.1"/>
    </source>
</evidence>
<evidence type="ECO:0000313" key="2">
    <source>
        <dbReference type="Proteomes" id="UP001304467"/>
    </source>
</evidence>
<dbReference type="EMBL" id="JAWRLE010000180">
    <property type="protein sequence ID" value="MEB2584096.1"/>
    <property type="molecule type" value="Genomic_DNA"/>
</dbReference>
<accession>A0ABU5WYN6</accession>
<reference evidence="1 2" key="1">
    <citation type="journal article" date="2023" name="Front. Microbiol.">
        <title>Genomic analyses of Burkholderia respiratory isolates indicates two evolutionarily distinct B. anthina clades.</title>
        <authorList>
            <person name="Pham A."/>
            <person name="Volmer J.G."/>
            <person name="Chambers D.C."/>
            <person name="Smith D.J."/>
            <person name="Reid D.W."/>
            <person name="Burr L."/>
            <person name="Wells T.J."/>
        </authorList>
    </citation>
    <scope>NUCLEOTIDE SEQUENCE [LARGE SCALE GENOMIC DNA]</scope>
    <source>
        <strain evidence="1 2">BCCIQ07A</strain>
    </source>
</reference>
<sequence>GLYLSPPENALVLCVDEKSQCQALERTQPMLPMGFGYVEGVTHDYVRHGTTTLCAALNVLNGAVLATCKPRHRHQEFLSFLREI</sequence>
<name>A0ABU5WYN6_9BURK</name>
<protein>
    <submittedName>
        <fullName evidence="1">IS630 family transposase</fullName>
    </submittedName>
</protein>
<organism evidence="1 2">
    <name type="scientific">Burkholderia anthinoferrum</name>
    <dbReference type="NCBI Taxonomy" id="3090833"/>
    <lineage>
        <taxon>Bacteria</taxon>
        <taxon>Pseudomonadati</taxon>
        <taxon>Pseudomonadota</taxon>
        <taxon>Betaproteobacteria</taxon>
        <taxon>Burkholderiales</taxon>
        <taxon>Burkholderiaceae</taxon>
        <taxon>Burkholderia</taxon>
    </lineage>
</organism>
<dbReference type="Proteomes" id="UP001304467">
    <property type="component" value="Unassembled WGS sequence"/>
</dbReference>
<keyword evidence="2" id="KW-1185">Reference proteome</keyword>
<feature type="non-terminal residue" evidence="1">
    <location>
        <position position="84"/>
    </location>
</feature>
<comment type="caution">
    <text evidence="1">The sequence shown here is derived from an EMBL/GenBank/DDBJ whole genome shotgun (WGS) entry which is preliminary data.</text>
</comment>
<proteinExistence type="predicted"/>
<gene>
    <name evidence="1" type="ORF">SB593_34880</name>
</gene>
<feature type="non-terminal residue" evidence="1">
    <location>
        <position position="1"/>
    </location>
</feature>